<accession>A0ABP1GDZ6</accession>
<dbReference type="EMBL" id="CAXDID020000001">
    <property type="protein sequence ID" value="CAL5970365.1"/>
    <property type="molecule type" value="Genomic_DNA"/>
</dbReference>
<evidence type="ECO:0000313" key="1">
    <source>
        <dbReference type="EMBL" id="CAL5970365.1"/>
    </source>
</evidence>
<reference evidence="1 2" key="1">
    <citation type="submission" date="2024-07" db="EMBL/GenBank/DDBJ databases">
        <authorList>
            <person name="Akdeniz Z."/>
        </authorList>
    </citation>
    <scope>NUCLEOTIDE SEQUENCE [LARGE SCALE GENOMIC DNA]</scope>
</reference>
<keyword evidence="2" id="KW-1185">Reference proteome</keyword>
<dbReference type="Proteomes" id="UP001642409">
    <property type="component" value="Unassembled WGS sequence"/>
</dbReference>
<organism evidence="1 2">
    <name type="scientific">Hexamita inflata</name>
    <dbReference type="NCBI Taxonomy" id="28002"/>
    <lineage>
        <taxon>Eukaryota</taxon>
        <taxon>Metamonada</taxon>
        <taxon>Diplomonadida</taxon>
        <taxon>Hexamitidae</taxon>
        <taxon>Hexamitinae</taxon>
        <taxon>Hexamita</taxon>
    </lineage>
</organism>
<evidence type="ECO:0000313" key="2">
    <source>
        <dbReference type="Proteomes" id="UP001642409"/>
    </source>
</evidence>
<comment type="caution">
    <text evidence="1">The sequence shown here is derived from an EMBL/GenBank/DDBJ whole genome shotgun (WGS) entry which is preliminary data.</text>
</comment>
<protein>
    <submittedName>
        <fullName evidence="1">Hypothetical_protein</fullName>
    </submittedName>
</protein>
<gene>
    <name evidence="1" type="ORF">HINF_LOCUS305</name>
</gene>
<proteinExistence type="predicted"/>
<sequence length="139" mass="16200">MLSGIFHTVSTNYISRSRLPQQPLKWNLRKRKKLAEYVSQRKGIPKVLDQKSKSQFELYDFFKFKSIILSALIRQACTILSNSFNIVLYSCKSPAKNILQNSKLQISSAFLQLTDEIFYRIIGYSGIYTSLLEFKIKLY</sequence>
<name>A0ABP1GDZ6_9EUKA</name>